<comment type="caution">
    <text evidence="1">The sequence shown here is derived from an EMBL/GenBank/DDBJ whole genome shotgun (WGS) entry which is preliminary data.</text>
</comment>
<reference evidence="2" key="1">
    <citation type="submission" date="2018-09" db="EMBL/GenBank/DDBJ databases">
        <authorList>
            <person name="Livingstone P.G."/>
            <person name="Whitworth D.E."/>
        </authorList>
    </citation>
    <scope>NUCLEOTIDE SEQUENCE [LARGE SCALE GENOMIC DNA]</scope>
    <source>
        <strain evidence="2">CA051B</strain>
    </source>
</reference>
<gene>
    <name evidence="1" type="ORF">D7V93_30055</name>
</gene>
<organism evidence="1 2">
    <name type="scientific">Corallococcus llansteffanensis</name>
    <dbReference type="NCBI Taxonomy" id="2316731"/>
    <lineage>
        <taxon>Bacteria</taxon>
        <taxon>Pseudomonadati</taxon>
        <taxon>Myxococcota</taxon>
        <taxon>Myxococcia</taxon>
        <taxon>Myxococcales</taxon>
        <taxon>Cystobacterineae</taxon>
        <taxon>Myxococcaceae</taxon>
        <taxon>Corallococcus</taxon>
    </lineage>
</organism>
<evidence type="ECO:0000313" key="1">
    <source>
        <dbReference type="EMBL" id="RKH50820.1"/>
    </source>
</evidence>
<dbReference type="PROSITE" id="PS51257">
    <property type="entry name" value="PROKAR_LIPOPROTEIN"/>
    <property type="match status" value="1"/>
</dbReference>
<dbReference type="InterPro" id="IPR011990">
    <property type="entry name" value="TPR-like_helical_dom_sf"/>
</dbReference>
<accession>A0A3A8P5X7</accession>
<evidence type="ECO:0008006" key="3">
    <source>
        <dbReference type="Google" id="ProtNLM"/>
    </source>
</evidence>
<keyword evidence="2" id="KW-1185">Reference proteome</keyword>
<dbReference type="AlphaFoldDB" id="A0A3A8P5X7"/>
<dbReference type="Proteomes" id="UP000272888">
    <property type="component" value="Unassembled WGS sequence"/>
</dbReference>
<name>A0A3A8P5X7_9BACT</name>
<protein>
    <recommendedName>
        <fullName evidence="3">Tetratricopeptide repeat protein</fullName>
    </recommendedName>
</protein>
<proteinExistence type="predicted"/>
<sequence>MLRRGAARWGLLFIAALGVLSGCASDYVARTASVRSAYQSSDYPRALQELDHEQKEAPPRDQLLLLLDRGMVLHAAGQWEESTRVLAEADRLSGELDITSVSEEAGVLLSNERRRAYRGEDFEKLMISVLQALNYAQLSRDEDALVEVRRVNERIEKMITEEKKPYEQLAIARYLGGVMYEDQHEWDSAFIDYMKAYELEPGLGGLVEPLLRLAKKTGRDDAYASLAEKFPDVAHAPLAPGDGQLVVVVEAGLSPEKTSTSRDYNDSGELISVPVYRDRGGTPPVRVEVAGQAERAVTVTSLSRVAQVHLNDRIGRMLAKQLAGAVAKAGVAAGVGALTKSKELGVLTFLVLNAGNQPDLRSWLSLPAEFRVARFRLPPGKHTVQVDAPGRPTTHEVEVQPGRVAVLVVRSY</sequence>
<evidence type="ECO:0000313" key="2">
    <source>
        <dbReference type="Proteomes" id="UP000272888"/>
    </source>
</evidence>
<dbReference type="EMBL" id="RAWB01000409">
    <property type="protein sequence ID" value="RKH50820.1"/>
    <property type="molecule type" value="Genomic_DNA"/>
</dbReference>
<dbReference type="Gene3D" id="1.25.40.10">
    <property type="entry name" value="Tetratricopeptide repeat domain"/>
    <property type="match status" value="1"/>
</dbReference>
<dbReference type="RefSeq" id="WP_120646659.1">
    <property type="nucleotide sequence ID" value="NZ_RAWB01000409.1"/>
</dbReference>
<dbReference type="SUPFAM" id="SSF48452">
    <property type="entry name" value="TPR-like"/>
    <property type="match status" value="1"/>
</dbReference>